<evidence type="ECO:0000256" key="4">
    <source>
        <dbReference type="ARBA" id="ARBA00022692"/>
    </source>
</evidence>
<dbReference type="OrthoDB" id="9768329at2"/>
<dbReference type="STRING" id="1114924.SAMN05216258_10949"/>
<feature type="transmembrane region" description="Helical" evidence="10">
    <location>
        <begin position="113"/>
        <end position="131"/>
    </location>
</feature>
<accession>A0A1I3KQ02</accession>
<keyword evidence="14" id="KW-1185">Reference proteome</keyword>
<dbReference type="GO" id="GO:0012505">
    <property type="term" value="C:endomembrane system"/>
    <property type="evidence" value="ECO:0007669"/>
    <property type="project" value="UniProtKB-SubCell"/>
</dbReference>
<dbReference type="Proteomes" id="UP000199377">
    <property type="component" value="Unassembled WGS sequence"/>
</dbReference>
<comment type="function">
    <text evidence="1">NDH-1 shuttles electrons from NADH, via FMN and iron-sulfur (Fe-S) centers, to quinones in the respiratory chain. The immediate electron acceptor for the enzyme in this species is believed to be ubiquinone. Couples the redox reaction to proton translocation (for every two electrons transferred, four hydrogen ions are translocated across the cytoplasmic membrane), and thus conserves the redox energy in a proton gradient.</text>
</comment>
<evidence type="ECO:0000313" key="14">
    <source>
        <dbReference type="Proteomes" id="UP000199377"/>
    </source>
</evidence>
<keyword evidence="8 10" id="KW-0472">Membrane</keyword>
<feature type="transmembrane region" description="Helical" evidence="10">
    <location>
        <begin position="252"/>
        <end position="272"/>
    </location>
</feature>
<dbReference type="GO" id="GO:0042773">
    <property type="term" value="P:ATP synthesis coupled electron transport"/>
    <property type="evidence" value="ECO:0007669"/>
    <property type="project" value="InterPro"/>
</dbReference>
<feature type="transmembrane region" description="Helical" evidence="10">
    <location>
        <begin position="6"/>
        <end position="24"/>
    </location>
</feature>
<feature type="transmembrane region" description="Helical" evidence="10">
    <location>
        <begin position="166"/>
        <end position="186"/>
    </location>
</feature>
<comment type="subcellular location">
    <subcellularLocation>
        <location evidence="2">Endomembrane system</location>
        <topology evidence="2">Multi-pass membrane protein</topology>
    </subcellularLocation>
    <subcellularLocation>
        <location evidence="9">Membrane</location>
        <topology evidence="9">Multi-pass membrane protein</topology>
    </subcellularLocation>
</comment>
<name>A0A1I3KQ02_9RHOB</name>
<evidence type="ECO:0000256" key="6">
    <source>
        <dbReference type="ARBA" id="ARBA00022989"/>
    </source>
</evidence>
<dbReference type="GO" id="GO:0008137">
    <property type="term" value="F:NADH dehydrogenase (ubiquinone) activity"/>
    <property type="evidence" value="ECO:0007669"/>
    <property type="project" value="InterPro"/>
</dbReference>
<dbReference type="InterPro" id="IPR001750">
    <property type="entry name" value="ND/Mrp_TM"/>
</dbReference>
<evidence type="ECO:0000259" key="12">
    <source>
        <dbReference type="Pfam" id="PF01059"/>
    </source>
</evidence>
<feature type="transmembrane region" description="Helical" evidence="10">
    <location>
        <begin position="137"/>
        <end position="154"/>
    </location>
</feature>
<dbReference type="NCBIfam" id="TIGR01972">
    <property type="entry name" value="NDH_I_M"/>
    <property type="match status" value="1"/>
</dbReference>
<feature type="domain" description="NADH:quinone oxidoreductase/Mrp antiporter transmembrane" evidence="11">
    <location>
        <begin position="130"/>
        <end position="427"/>
    </location>
</feature>
<sequence>MDNILTLVTFLPLIGALVLILVLRGEDAAAQLNAKVVALITTTATFLLSLVILGGFDSSNPDFQFVEEGTWLMGLSYKMGVDGISILFVMLTTFLMPIVIGASWHVTSRVKEYMACFLVLETLMLGVFSALDMFLFYMFFEAGLIPMYLIIGIWGGKDRIYASFKFFLYTLLGSLLMLVAMLAMYWEAGTSDIPTLLTYPFSAEPFSLMGWEILGGMQTLLWFAFFASFAVKMPMWPVHTWLPDAHVQAPTAGSVVLAAILLKMGGYGFLRFSLPMFPVASELMTDFVFFLSVVAIIYTSLVAMMQEDMKKLIAYSSVAHMGFVTMGIFAANQQGVDGAIFQMLSHGFISGALFLTVGVIYDRMHTREIAAYGGLAVRMPAFAVIFMLFTMGNVGLPGTSGFIGEFLTMAGTYQVSTWAALGAATGVIFSACYALWLYRRVVFGDLIKESLKQIADMTRLEKALFAPLVVGTLLLGVYPSLITDVFGPSVEHLVGGVDQAVAEARDHGIITTADAAPTLMEAAEAPEGGHGDGGHSAQGTH</sequence>
<reference evidence="13 14" key="1">
    <citation type="submission" date="2016-10" db="EMBL/GenBank/DDBJ databases">
        <authorList>
            <person name="de Groot N.N."/>
        </authorList>
    </citation>
    <scope>NUCLEOTIDE SEQUENCE [LARGE SCALE GENOMIC DNA]</scope>
    <source>
        <strain evidence="13 14">CGMCC 1.11030</strain>
    </source>
</reference>
<evidence type="ECO:0000256" key="2">
    <source>
        <dbReference type="ARBA" id="ARBA00004127"/>
    </source>
</evidence>
<feature type="transmembrane region" description="Helical" evidence="10">
    <location>
        <begin position="415"/>
        <end position="438"/>
    </location>
</feature>
<feature type="transmembrane region" description="Helical" evidence="10">
    <location>
        <begin position="83"/>
        <end position="106"/>
    </location>
</feature>
<protein>
    <submittedName>
        <fullName evidence="13">NADH dehydrogenase subunit M</fullName>
    </submittedName>
</protein>
<feature type="transmembrane region" description="Helical" evidence="10">
    <location>
        <begin position="381"/>
        <end position="403"/>
    </location>
</feature>
<evidence type="ECO:0000256" key="3">
    <source>
        <dbReference type="ARBA" id="ARBA00009025"/>
    </source>
</evidence>
<dbReference type="Pfam" id="PF01059">
    <property type="entry name" value="Oxidored_q5_N"/>
    <property type="match status" value="1"/>
</dbReference>
<evidence type="ECO:0000256" key="9">
    <source>
        <dbReference type="RuleBase" id="RU000320"/>
    </source>
</evidence>
<evidence type="ECO:0000313" key="13">
    <source>
        <dbReference type="EMBL" id="SFI74592.1"/>
    </source>
</evidence>
<evidence type="ECO:0000256" key="10">
    <source>
        <dbReference type="SAM" id="Phobius"/>
    </source>
</evidence>
<feature type="transmembrane region" description="Helical" evidence="10">
    <location>
        <begin position="287"/>
        <end position="305"/>
    </location>
</feature>
<evidence type="ECO:0000256" key="8">
    <source>
        <dbReference type="ARBA" id="ARBA00023136"/>
    </source>
</evidence>
<evidence type="ECO:0000256" key="7">
    <source>
        <dbReference type="ARBA" id="ARBA00023027"/>
    </source>
</evidence>
<dbReference type="GO" id="GO:0015990">
    <property type="term" value="P:electron transport coupled proton transport"/>
    <property type="evidence" value="ECO:0007669"/>
    <property type="project" value="TreeGrafter"/>
</dbReference>
<feature type="transmembrane region" description="Helical" evidence="10">
    <location>
        <begin position="463"/>
        <end position="481"/>
    </location>
</feature>
<dbReference type="RefSeq" id="WP_092862366.1">
    <property type="nucleotide sequence ID" value="NZ_FOQH01000009.1"/>
</dbReference>
<keyword evidence="5" id="KW-1278">Translocase</keyword>
<dbReference type="InterPro" id="IPR010227">
    <property type="entry name" value="NADH_Q_OxRdtase_chainM/4"/>
</dbReference>
<dbReference type="GO" id="GO:0003954">
    <property type="term" value="F:NADH dehydrogenase activity"/>
    <property type="evidence" value="ECO:0007669"/>
    <property type="project" value="TreeGrafter"/>
</dbReference>
<proteinExistence type="inferred from homology"/>
<comment type="similarity">
    <text evidence="3">Belongs to the complex I subunit 4 family.</text>
</comment>
<feature type="transmembrane region" description="Helical" evidence="10">
    <location>
        <begin position="206"/>
        <end position="231"/>
    </location>
</feature>
<feature type="transmembrane region" description="Helical" evidence="10">
    <location>
        <begin position="36"/>
        <end position="56"/>
    </location>
</feature>
<evidence type="ECO:0000259" key="11">
    <source>
        <dbReference type="Pfam" id="PF00361"/>
    </source>
</evidence>
<feature type="transmembrane region" description="Helical" evidence="10">
    <location>
        <begin position="312"/>
        <end position="331"/>
    </location>
</feature>
<dbReference type="NCBIfam" id="NF004501">
    <property type="entry name" value="PRK05846.1-5"/>
    <property type="match status" value="1"/>
</dbReference>
<dbReference type="GO" id="GO:0048039">
    <property type="term" value="F:ubiquinone binding"/>
    <property type="evidence" value="ECO:0007669"/>
    <property type="project" value="TreeGrafter"/>
</dbReference>
<feature type="transmembrane region" description="Helical" evidence="10">
    <location>
        <begin position="343"/>
        <end position="361"/>
    </location>
</feature>
<gene>
    <name evidence="13" type="ORF">SAMN05216258_10949</name>
</gene>
<dbReference type="GO" id="GO:0016020">
    <property type="term" value="C:membrane"/>
    <property type="evidence" value="ECO:0007669"/>
    <property type="project" value="UniProtKB-SubCell"/>
</dbReference>
<evidence type="ECO:0000256" key="1">
    <source>
        <dbReference type="ARBA" id="ARBA00002378"/>
    </source>
</evidence>
<keyword evidence="4 9" id="KW-0812">Transmembrane</keyword>
<dbReference type="EMBL" id="FOQH01000009">
    <property type="protein sequence ID" value="SFI74592.1"/>
    <property type="molecule type" value="Genomic_DNA"/>
</dbReference>
<dbReference type="Pfam" id="PF00361">
    <property type="entry name" value="Proton_antipo_M"/>
    <property type="match status" value="1"/>
</dbReference>
<dbReference type="NCBIfam" id="NF004499">
    <property type="entry name" value="PRK05846.1-3"/>
    <property type="match status" value="1"/>
</dbReference>
<organism evidence="13 14">
    <name type="scientific">Albimonas pacifica</name>
    <dbReference type="NCBI Taxonomy" id="1114924"/>
    <lineage>
        <taxon>Bacteria</taxon>
        <taxon>Pseudomonadati</taxon>
        <taxon>Pseudomonadota</taxon>
        <taxon>Alphaproteobacteria</taxon>
        <taxon>Rhodobacterales</taxon>
        <taxon>Paracoccaceae</taxon>
        <taxon>Albimonas</taxon>
    </lineage>
</organism>
<keyword evidence="6 10" id="KW-1133">Transmembrane helix</keyword>
<dbReference type="PRINTS" id="PR01437">
    <property type="entry name" value="NUOXDRDTASE4"/>
</dbReference>
<dbReference type="AlphaFoldDB" id="A0A1I3KQ02"/>
<evidence type="ECO:0000256" key="5">
    <source>
        <dbReference type="ARBA" id="ARBA00022967"/>
    </source>
</evidence>
<dbReference type="InterPro" id="IPR003918">
    <property type="entry name" value="NADH_UbQ_OxRdtase"/>
</dbReference>
<dbReference type="PANTHER" id="PTHR43507">
    <property type="entry name" value="NADH-UBIQUINONE OXIDOREDUCTASE CHAIN 4"/>
    <property type="match status" value="1"/>
</dbReference>
<feature type="domain" description="NADH:ubiquinone oxidoreductase chain 4 N-terminal" evidence="12">
    <location>
        <begin position="69"/>
        <end position="125"/>
    </location>
</feature>
<dbReference type="InterPro" id="IPR000260">
    <property type="entry name" value="NADH4_N"/>
</dbReference>
<keyword evidence="7" id="KW-0520">NAD</keyword>
<dbReference type="PANTHER" id="PTHR43507:SF1">
    <property type="entry name" value="NADH-UBIQUINONE OXIDOREDUCTASE CHAIN 4"/>
    <property type="match status" value="1"/>
</dbReference>